<evidence type="ECO:0000256" key="6">
    <source>
        <dbReference type="SAM" id="Coils"/>
    </source>
</evidence>
<dbReference type="PROSITE" id="PS50066">
    <property type="entry name" value="MADS_BOX_2"/>
    <property type="match status" value="1"/>
</dbReference>
<dbReference type="EMBL" id="CM035442">
    <property type="protein sequence ID" value="KAH7280111.1"/>
    <property type="molecule type" value="Genomic_DNA"/>
</dbReference>
<feature type="coiled-coil region" evidence="6">
    <location>
        <begin position="129"/>
        <end position="190"/>
    </location>
</feature>
<reference evidence="9" key="2">
    <citation type="submission" date="2021-08" db="EMBL/GenBank/DDBJ databases">
        <title>WGS assembly of Ceratopteris richardii.</title>
        <authorList>
            <person name="Marchant D.B."/>
            <person name="Chen G."/>
            <person name="Jenkins J."/>
            <person name="Shu S."/>
            <person name="Leebens-Mack J."/>
            <person name="Grimwood J."/>
            <person name="Schmutz J."/>
            <person name="Soltis P."/>
            <person name="Soltis D."/>
            <person name="Chen Z.-H."/>
        </authorList>
    </citation>
    <scope>NUCLEOTIDE SEQUENCE</scope>
    <source>
        <strain evidence="9">Whitten #5841</strain>
        <tissue evidence="9">Leaf</tissue>
    </source>
</reference>
<dbReference type="CDD" id="cd00265">
    <property type="entry name" value="MADS_MEF2_like"/>
    <property type="match status" value="1"/>
</dbReference>
<keyword evidence="10" id="KW-1185">Reference proteome</keyword>
<dbReference type="GO" id="GO:0046983">
    <property type="term" value="F:protein dimerization activity"/>
    <property type="evidence" value="ECO:0007669"/>
    <property type="project" value="InterPro"/>
</dbReference>
<sequence>MGRVKLEIRKIENPTNRQVTYSKRRNGLIKKAYELSVLCDIDIALIMFSPSGRLNHFSGKKRIEDVIARFANLSDHERAKSQCLKWCNSHNLPPKIANSEMLMRAAKRLKQETYMAIQLSSSCSRVTNLETLQYEIQRTQVQLQDIETRLRIYEGDLKCMHSMEQLDSLEQHLQTALESLRIRKQALDQNTHLSMPLDSARAQIYGIMQSQPGGMLQHATPAHIWLSVLRDYQIPSTHNMAEHPNSILSLRDCQDGDCPSASSSLYSRTLCHVSDMQGTAPEADHSGEQQAMPQFRAGQIYQVDSQSIQEVEGKVEGVDCREHKYSTTKVDSQTHPQREMDVNAGTCVSSSSDWQSAFHSVHPSSIAPATSPLLNPISLRQHAASMGMMLAHQRHDQQSIMPFASQQTQVEPAASRSMLNDVDSGAIQMADGQNVLSLATSFGGSSYN</sequence>
<dbReference type="EMBL" id="CM035442">
    <property type="protein sequence ID" value="KAH7280112.1"/>
    <property type="molecule type" value="Genomic_DNA"/>
</dbReference>
<evidence type="ECO:0000256" key="2">
    <source>
        <dbReference type="ARBA" id="ARBA00023015"/>
    </source>
</evidence>
<evidence type="ECO:0000313" key="9">
    <source>
        <dbReference type="EMBL" id="KAH7280111.1"/>
    </source>
</evidence>
<keyword evidence="2" id="KW-0805">Transcription regulation</keyword>
<accession>G0KY92</accession>
<dbReference type="EMBL" id="CM035442">
    <property type="protein sequence ID" value="KAH7280114.1"/>
    <property type="molecule type" value="Genomic_DNA"/>
</dbReference>
<protein>
    <submittedName>
        <fullName evidence="8">M14 protein</fullName>
    </submittedName>
</protein>
<dbReference type="AlphaFoldDB" id="G0KY92"/>
<dbReference type="OMA" id="FNEANNM"/>
<name>G0KY92_CERRI</name>
<evidence type="ECO:0000256" key="3">
    <source>
        <dbReference type="ARBA" id="ARBA00023125"/>
    </source>
</evidence>
<reference evidence="8" key="1">
    <citation type="journal article" date="2012" name="Mol. Biol. Evol.">
        <title>How MIKC* MADS-box genes originated and evidence for their conserved function throughout the evolution of vascular plant gametophytes.</title>
        <authorList>
            <person name="Kwantes M."/>
            <person name="Liebsch D."/>
            <person name="Verelst W."/>
        </authorList>
    </citation>
    <scope>NUCLEOTIDE SEQUENCE</scope>
</reference>
<keyword evidence="5" id="KW-0539">Nucleus</keyword>
<dbReference type="EMBL" id="FM995269">
    <property type="protein sequence ID" value="CAX33870.1"/>
    <property type="molecule type" value="mRNA"/>
</dbReference>
<dbReference type="FunFam" id="3.40.1810.10:FF:000028">
    <property type="entry name" value="Agamous-like MADS-box protein AGL66 isoform A"/>
    <property type="match status" value="1"/>
</dbReference>
<keyword evidence="3" id="KW-0238">DNA-binding</keyword>
<feature type="domain" description="MADS-box" evidence="7">
    <location>
        <begin position="1"/>
        <end position="61"/>
    </location>
</feature>
<gene>
    <name evidence="8" type="primary">m14</name>
    <name evidence="9" type="ORF">KP509_37G052700</name>
</gene>
<dbReference type="OrthoDB" id="1898716at2759"/>
<proteinExistence type="evidence at transcript level"/>
<evidence type="ECO:0000256" key="5">
    <source>
        <dbReference type="ARBA" id="ARBA00023242"/>
    </source>
</evidence>
<dbReference type="InterPro" id="IPR050142">
    <property type="entry name" value="MADS-box/MEF2_TF"/>
</dbReference>
<dbReference type="Proteomes" id="UP000825935">
    <property type="component" value="Chromosome 37"/>
</dbReference>
<dbReference type="SUPFAM" id="SSF55455">
    <property type="entry name" value="SRF-like"/>
    <property type="match status" value="1"/>
</dbReference>
<dbReference type="InterPro" id="IPR036879">
    <property type="entry name" value="TF_MADSbox_sf"/>
</dbReference>
<dbReference type="Pfam" id="PF00319">
    <property type="entry name" value="SRF-TF"/>
    <property type="match status" value="1"/>
</dbReference>
<dbReference type="InterPro" id="IPR033896">
    <property type="entry name" value="MEF2-like_N"/>
</dbReference>
<dbReference type="InterPro" id="IPR002100">
    <property type="entry name" value="TF_MADSbox"/>
</dbReference>
<evidence type="ECO:0000256" key="4">
    <source>
        <dbReference type="ARBA" id="ARBA00023163"/>
    </source>
</evidence>
<dbReference type="PROSITE" id="PS00350">
    <property type="entry name" value="MADS_BOX_1"/>
    <property type="match status" value="1"/>
</dbReference>
<dbReference type="PANTHER" id="PTHR48019">
    <property type="entry name" value="SERUM RESPONSE FACTOR HOMOLOG"/>
    <property type="match status" value="1"/>
</dbReference>
<evidence type="ECO:0000256" key="1">
    <source>
        <dbReference type="ARBA" id="ARBA00004123"/>
    </source>
</evidence>
<evidence type="ECO:0000313" key="8">
    <source>
        <dbReference type="EMBL" id="CAX33870.1"/>
    </source>
</evidence>
<evidence type="ECO:0000313" key="10">
    <source>
        <dbReference type="Proteomes" id="UP000825935"/>
    </source>
</evidence>
<dbReference type="GO" id="GO:0000977">
    <property type="term" value="F:RNA polymerase II transcription regulatory region sequence-specific DNA binding"/>
    <property type="evidence" value="ECO:0007669"/>
    <property type="project" value="InterPro"/>
</dbReference>
<dbReference type="GO" id="GO:0005634">
    <property type="term" value="C:nucleus"/>
    <property type="evidence" value="ECO:0007669"/>
    <property type="project" value="UniProtKB-SubCell"/>
</dbReference>
<dbReference type="GO" id="GO:0045944">
    <property type="term" value="P:positive regulation of transcription by RNA polymerase II"/>
    <property type="evidence" value="ECO:0007669"/>
    <property type="project" value="InterPro"/>
</dbReference>
<evidence type="ECO:0000259" key="7">
    <source>
        <dbReference type="PROSITE" id="PS50066"/>
    </source>
</evidence>
<keyword evidence="6" id="KW-0175">Coiled coil</keyword>
<comment type="subcellular location">
    <subcellularLocation>
        <location evidence="1">Nucleus</location>
    </subcellularLocation>
</comment>
<dbReference type="SMART" id="SM00432">
    <property type="entry name" value="MADS"/>
    <property type="match status" value="1"/>
</dbReference>
<organism evidence="8">
    <name type="scientific">Ceratopteris richardii</name>
    <name type="common">Triangle waterfern</name>
    <dbReference type="NCBI Taxonomy" id="49495"/>
    <lineage>
        <taxon>Eukaryota</taxon>
        <taxon>Viridiplantae</taxon>
        <taxon>Streptophyta</taxon>
        <taxon>Embryophyta</taxon>
        <taxon>Tracheophyta</taxon>
        <taxon>Polypodiopsida</taxon>
        <taxon>Polypodiidae</taxon>
        <taxon>Polypodiales</taxon>
        <taxon>Pteridineae</taxon>
        <taxon>Pteridaceae</taxon>
        <taxon>Parkerioideae</taxon>
        <taxon>Ceratopteris</taxon>
    </lineage>
</organism>
<dbReference type="PRINTS" id="PR00404">
    <property type="entry name" value="MADSDOMAIN"/>
</dbReference>
<keyword evidence="4" id="KW-0804">Transcription</keyword>
<dbReference type="Gene3D" id="3.40.1810.10">
    <property type="entry name" value="Transcription factor, MADS-box"/>
    <property type="match status" value="1"/>
</dbReference>